<keyword evidence="1" id="KW-0732">Signal</keyword>
<dbReference type="KEGG" id="ssan:NX02_p1265"/>
<keyword evidence="2" id="KW-0614">Plasmid</keyword>
<geneLocation type="plasmid" evidence="2 3">
    <name>pNXO2</name>
</geneLocation>
<keyword evidence="3" id="KW-1185">Reference proteome</keyword>
<evidence type="ECO:0000256" key="1">
    <source>
        <dbReference type="SAM" id="SignalP"/>
    </source>
</evidence>
<feature type="chain" id="PRO_5002517602" evidence="1">
    <location>
        <begin position="24"/>
        <end position="125"/>
    </location>
</feature>
<organism evidence="2 3">
    <name type="scientific">Sphingomonas sanxanigenens DSM 19645 = NX02</name>
    <dbReference type="NCBI Taxonomy" id="1123269"/>
    <lineage>
        <taxon>Bacteria</taxon>
        <taxon>Pseudomonadati</taxon>
        <taxon>Pseudomonadota</taxon>
        <taxon>Alphaproteobacteria</taxon>
        <taxon>Sphingomonadales</taxon>
        <taxon>Sphingomonadaceae</taxon>
        <taxon>Sphingomonas</taxon>
    </lineage>
</organism>
<sequence>MQARRFLLATALLVVTAPVAVIAQPAARTPGLWHAILMRGSVVKAGQANLVLCVGKADGAQPGQILNVYRNKEHPHGPRGAPLFTRVEVGTVRIDSVIDNHFAKAIKVSGDVRANDIVELKRRSG</sequence>
<dbReference type="EMBL" id="CP011450">
    <property type="protein sequence ID" value="AKH18894.1"/>
    <property type="molecule type" value="Genomic_DNA"/>
</dbReference>
<accession>A0A0F7JUB0</accession>
<reference evidence="2 3" key="1">
    <citation type="submission" date="2015-05" db="EMBL/GenBank/DDBJ databases">
        <title>Plasmid of Sphingomonas sanxanigenens NX02.</title>
        <authorList>
            <person name="Huang H."/>
            <person name="Ma T."/>
        </authorList>
    </citation>
    <scope>NUCLEOTIDE SEQUENCE [LARGE SCALE GENOMIC DNA]</scope>
    <source>
        <strain evidence="2 3">NX02</strain>
        <plasmid evidence="3">Plasmid pNXO2</plasmid>
    </source>
</reference>
<evidence type="ECO:0000313" key="3">
    <source>
        <dbReference type="Proteomes" id="UP000018851"/>
    </source>
</evidence>
<proteinExistence type="predicted"/>
<dbReference type="RefSeq" id="WP_047100478.1">
    <property type="nucleotide sequence ID" value="NZ_CP011450.1"/>
</dbReference>
<gene>
    <name evidence="2" type="ORF">NX02_p1265</name>
</gene>
<feature type="signal peptide" evidence="1">
    <location>
        <begin position="1"/>
        <end position="23"/>
    </location>
</feature>
<protein>
    <submittedName>
        <fullName evidence="2">Uncharacterized protein</fullName>
    </submittedName>
</protein>
<evidence type="ECO:0000313" key="2">
    <source>
        <dbReference type="EMBL" id="AKH18894.1"/>
    </source>
</evidence>
<dbReference type="Proteomes" id="UP000018851">
    <property type="component" value="Plasmid pNXO2"/>
</dbReference>
<dbReference type="AlphaFoldDB" id="A0A0F7JUB0"/>
<dbReference type="OrthoDB" id="7188564at2"/>
<name>A0A0F7JUB0_9SPHN</name>